<evidence type="ECO:0000313" key="2">
    <source>
        <dbReference type="Proteomes" id="UP000789901"/>
    </source>
</evidence>
<dbReference type="Proteomes" id="UP000789901">
    <property type="component" value="Unassembled WGS sequence"/>
</dbReference>
<dbReference type="EMBL" id="CAJVQB010014506">
    <property type="protein sequence ID" value="CAG8768835.1"/>
    <property type="molecule type" value="Genomic_DNA"/>
</dbReference>
<gene>
    <name evidence="1" type="ORF">GMARGA_LOCUS18295</name>
</gene>
<sequence>MYIYKNELYFNTNNEQELLVLLLDWTTNPNYHYIAKLFQQYYEIALGDCNSSLMFKCLANAIDNYNKLDKEKATLQKYNTNNKSSNTQLQATLNKFAECNNVAKSKSIPRLASFLYNINYHLNLVVNVRSGLMIHVQVESAKCHKLEGSGHK</sequence>
<name>A0ABN7VGE8_GIGMA</name>
<evidence type="ECO:0000313" key="1">
    <source>
        <dbReference type="EMBL" id="CAG8768835.1"/>
    </source>
</evidence>
<comment type="caution">
    <text evidence="1">The sequence shown here is derived from an EMBL/GenBank/DDBJ whole genome shotgun (WGS) entry which is preliminary data.</text>
</comment>
<proteinExistence type="predicted"/>
<protein>
    <submittedName>
        <fullName evidence="1">7566_t:CDS:1</fullName>
    </submittedName>
</protein>
<reference evidence="1 2" key="1">
    <citation type="submission" date="2021-06" db="EMBL/GenBank/DDBJ databases">
        <authorList>
            <person name="Kallberg Y."/>
            <person name="Tangrot J."/>
            <person name="Rosling A."/>
        </authorList>
    </citation>
    <scope>NUCLEOTIDE SEQUENCE [LARGE SCALE GENOMIC DNA]</scope>
    <source>
        <strain evidence="1 2">120-4 pot B 10/14</strain>
    </source>
</reference>
<keyword evidence="2" id="KW-1185">Reference proteome</keyword>
<accession>A0ABN7VGE8</accession>
<organism evidence="1 2">
    <name type="scientific">Gigaspora margarita</name>
    <dbReference type="NCBI Taxonomy" id="4874"/>
    <lineage>
        <taxon>Eukaryota</taxon>
        <taxon>Fungi</taxon>
        <taxon>Fungi incertae sedis</taxon>
        <taxon>Mucoromycota</taxon>
        <taxon>Glomeromycotina</taxon>
        <taxon>Glomeromycetes</taxon>
        <taxon>Diversisporales</taxon>
        <taxon>Gigasporaceae</taxon>
        <taxon>Gigaspora</taxon>
    </lineage>
</organism>